<accession>A0A8B8BIB0</accession>
<evidence type="ECO:0000313" key="6">
    <source>
        <dbReference type="Proteomes" id="UP000694844"/>
    </source>
</evidence>
<keyword evidence="6" id="KW-1185">Reference proteome</keyword>
<dbReference type="SUPFAM" id="SSF56112">
    <property type="entry name" value="Protein kinase-like (PK-like)"/>
    <property type="match status" value="1"/>
</dbReference>
<dbReference type="InterPro" id="IPR025662">
    <property type="entry name" value="Sigma_54_int_dom_ATP-bd_1"/>
</dbReference>
<dbReference type="Pfam" id="PF00350">
    <property type="entry name" value="Dynamin_N"/>
    <property type="match status" value="1"/>
</dbReference>
<dbReference type="InterPro" id="IPR011009">
    <property type="entry name" value="Kinase-like_dom_sf"/>
</dbReference>
<keyword evidence="2 3" id="KW-0067">ATP-binding</keyword>
<dbReference type="GeneID" id="111110782"/>
<dbReference type="InterPro" id="IPR008271">
    <property type="entry name" value="Ser/Thr_kinase_AS"/>
</dbReference>
<dbReference type="PROSITE" id="PS00107">
    <property type="entry name" value="PROTEIN_KINASE_ATP"/>
    <property type="match status" value="1"/>
</dbReference>
<dbReference type="GO" id="GO:0005524">
    <property type="term" value="F:ATP binding"/>
    <property type="evidence" value="ECO:0007669"/>
    <property type="project" value="UniProtKB-UniRule"/>
</dbReference>
<dbReference type="RefSeq" id="XP_022303102.1">
    <property type="nucleotide sequence ID" value="XM_022447394.1"/>
</dbReference>
<evidence type="ECO:0000259" key="5">
    <source>
        <dbReference type="PROSITE" id="PS50011"/>
    </source>
</evidence>
<dbReference type="AlphaFoldDB" id="A0A8B8BIB0"/>
<evidence type="ECO:0000256" key="2">
    <source>
        <dbReference type="ARBA" id="ARBA00022840"/>
    </source>
</evidence>
<feature type="coiled-coil region" evidence="4">
    <location>
        <begin position="409"/>
        <end position="458"/>
    </location>
</feature>
<dbReference type="RefSeq" id="XP_022303101.1">
    <property type="nucleotide sequence ID" value="XM_022447393.1"/>
</dbReference>
<dbReference type="Gene3D" id="1.10.510.10">
    <property type="entry name" value="Transferase(Phosphotransferase) domain 1"/>
    <property type="match status" value="1"/>
</dbReference>
<reference evidence="7 8" key="1">
    <citation type="submission" date="2025-04" db="UniProtKB">
        <authorList>
            <consortium name="RefSeq"/>
        </authorList>
    </citation>
    <scope>IDENTIFICATION</scope>
    <source>
        <tissue evidence="7 8">Whole sample</tissue>
    </source>
</reference>
<dbReference type="Proteomes" id="UP000694844">
    <property type="component" value="Chromosome 9"/>
</dbReference>
<evidence type="ECO:0000313" key="8">
    <source>
        <dbReference type="RefSeq" id="XP_022303101.1"/>
    </source>
</evidence>
<dbReference type="PROSITE" id="PS00675">
    <property type="entry name" value="SIGMA54_INTERACT_1"/>
    <property type="match status" value="1"/>
</dbReference>
<protein>
    <submittedName>
        <fullName evidence="7 8">Uncharacterized protein LOC111110782</fullName>
    </submittedName>
</protein>
<dbReference type="InterPro" id="IPR027417">
    <property type="entry name" value="P-loop_NTPase"/>
</dbReference>
<keyword evidence="1 3" id="KW-0547">Nucleotide-binding</keyword>
<dbReference type="PROSITE" id="PS00108">
    <property type="entry name" value="PROTEIN_KINASE_ST"/>
    <property type="match status" value="1"/>
</dbReference>
<dbReference type="PROSITE" id="PS50011">
    <property type="entry name" value="PROTEIN_KINASE_DOM"/>
    <property type="match status" value="1"/>
</dbReference>
<dbReference type="InterPro" id="IPR045063">
    <property type="entry name" value="Dynamin_N"/>
</dbReference>
<dbReference type="GO" id="GO:0004672">
    <property type="term" value="F:protein kinase activity"/>
    <property type="evidence" value="ECO:0007669"/>
    <property type="project" value="InterPro"/>
</dbReference>
<keyword evidence="4" id="KW-0175">Coiled coil</keyword>
<gene>
    <name evidence="7 8 9" type="primary">LOC111110782</name>
</gene>
<proteinExistence type="predicted"/>
<dbReference type="PANTHER" id="PTHR26392">
    <property type="entry name" value="MITOGEN-ACTIVATED PROTEIN KINASE KINASE KINASE 7-RELATED"/>
    <property type="match status" value="1"/>
</dbReference>
<organism evidence="6 7">
    <name type="scientific">Crassostrea virginica</name>
    <name type="common">Eastern oyster</name>
    <dbReference type="NCBI Taxonomy" id="6565"/>
    <lineage>
        <taxon>Eukaryota</taxon>
        <taxon>Metazoa</taxon>
        <taxon>Spiralia</taxon>
        <taxon>Lophotrochozoa</taxon>
        <taxon>Mollusca</taxon>
        <taxon>Bivalvia</taxon>
        <taxon>Autobranchia</taxon>
        <taxon>Pteriomorphia</taxon>
        <taxon>Ostreida</taxon>
        <taxon>Ostreoidea</taxon>
        <taxon>Ostreidae</taxon>
        <taxon>Crassostrea</taxon>
    </lineage>
</organism>
<name>A0A8B8BIB0_CRAVI</name>
<dbReference type="SMART" id="SM00220">
    <property type="entry name" value="S_TKc"/>
    <property type="match status" value="1"/>
</dbReference>
<dbReference type="InterPro" id="IPR017441">
    <property type="entry name" value="Protein_kinase_ATP_BS"/>
</dbReference>
<dbReference type="PANTHER" id="PTHR26392:SF92">
    <property type="entry name" value="PROTEIN KINASE DOMAIN-CONTAINING PROTEIN"/>
    <property type="match status" value="1"/>
</dbReference>
<feature type="binding site" evidence="3">
    <location>
        <position position="730"/>
    </location>
    <ligand>
        <name>ATP</name>
        <dbReference type="ChEBI" id="CHEBI:30616"/>
    </ligand>
</feature>
<dbReference type="SUPFAM" id="SSF52540">
    <property type="entry name" value="P-loop containing nucleoside triphosphate hydrolases"/>
    <property type="match status" value="1"/>
</dbReference>
<evidence type="ECO:0000313" key="7">
    <source>
        <dbReference type="RefSeq" id="XP_022303100.1"/>
    </source>
</evidence>
<dbReference type="Pfam" id="PF00069">
    <property type="entry name" value="Pkinase"/>
    <property type="match status" value="1"/>
</dbReference>
<sequence>MANVSVTEDQVQNMDFNALCDVLDDIGVDYSSLENIDDLRDLVIQSVTNQNSSDNPRQTQDQDLNGIMGRILERDAEMRSVISDIYDAILSMLSMENFEKNLSSELKKEYDDYIKSVENLKEQIQRRHCPIVVAGETGAGKSSLLNLIMGEHVLPRQVLSSTSTICQIFNSEEKRAVVIDENDQEIHFPDVTEATLSEFVSMDRSGKNTKRYKRVDIYWPLPMLKEYATVVDTPGVGESEEMTNILMNYLPEAVAFIYVINTANAGGVQDDRLVKIFAKQLELQKKGDMWEFDPESAIFVCNKWDQVPAEEEDEVWEYIVKRLKSSWPTSKNKTITSQMYKMSVLEELQRKQTRLGFTGKFQSLLLGIDRLISASLERRVKRHIEWQTTFLDRVLMKIIAKTNASKKKQEEKIKLKAEVEKSLKILENETGKIKKTMAEEAEQDCQYISEQLSNHLNKDTTKAQIVQWLADKLDESGNYIIKIQTFHPHLKYKIGTEIEQWCQKHHIEERFSQRYDRFMEKCRLVDDIYRDISQVLQGFKHPTAERNLPEERDCHTNVFSLHNIFVIYAVIALSPIYLLRVVFTGIHESRNHQRKLIMECILKFAEDIIDNFSREKLYEYLQKTYLQRFMTIIEHVCDNIIPKKIESDLELIKNIVKETRDSETLKHEYMPIERECKQIIGILLYAKLTYLSNKTSIKRVKGEIGRGSYSTVILCDVQICDRDMQCAVKKMASPLSREMYEQLTEVANMKTMQHQNIVQCYGISVEKTINEKEHLNIFMEMCDCSLEDIMICDRHPMEMCHCCQQRRQTCHVFPEKYRNQQGYVEAWGFFMQMLEGIVNGLVYLHEKGFVHRDIKLSNILVKDNVAKIADIGSTKFENLLQGTVIGTPFFMAPEVFQGQKYDRSADIFSLAIMMWEMWYGRRVFSESIYADVMTSCQSVKEHVLAGARPKFTESTPPPKEIQTLLEKCWAEVADDRPTARQLTTRLRDIAVVLHDNC</sequence>
<dbReference type="RefSeq" id="XP_022303100.1">
    <property type="nucleotide sequence ID" value="XM_022447392.1"/>
</dbReference>
<dbReference type="InterPro" id="IPR000719">
    <property type="entry name" value="Prot_kinase_dom"/>
</dbReference>
<feature type="domain" description="Protein kinase" evidence="5">
    <location>
        <begin position="698"/>
        <end position="991"/>
    </location>
</feature>
<evidence type="ECO:0000256" key="4">
    <source>
        <dbReference type="SAM" id="Coils"/>
    </source>
</evidence>
<evidence type="ECO:0000256" key="3">
    <source>
        <dbReference type="PROSITE-ProRule" id="PRU10141"/>
    </source>
</evidence>
<evidence type="ECO:0000256" key="1">
    <source>
        <dbReference type="ARBA" id="ARBA00022741"/>
    </source>
</evidence>
<dbReference type="Gene3D" id="3.40.50.300">
    <property type="entry name" value="P-loop containing nucleotide triphosphate hydrolases"/>
    <property type="match status" value="1"/>
</dbReference>
<evidence type="ECO:0000313" key="9">
    <source>
        <dbReference type="RefSeq" id="XP_022303102.1"/>
    </source>
</evidence>
<dbReference type="Gene3D" id="3.30.200.20">
    <property type="entry name" value="Phosphorylase Kinase, domain 1"/>
    <property type="match status" value="1"/>
</dbReference>
<dbReference type="OrthoDB" id="4062651at2759"/>
<dbReference type="KEGG" id="cvn:111110782"/>